<gene>
    <name evidence="1" type="ORF">ASZ90_018499</name>
</gene>
<sequence length="154" mass="18136">MNWMDLYQSLGKQPDISEVLETNQESQKYGLILKASEAQEIISARNQSVKSHGRIELGSELISKIITLFCRSPFMRREEYTMIINELIDIFYYFKNETRDLVGDDELLVVMNEFFNNSCQGSLELLRSRELVLYARELRSNLLKRDNDREVEQK</sequence>
<comment type="caution">
    <text evidence="1">The sequence shown here is derived from an EMBL/GenBank/DDBJ whole genome shotgun (WGS) entry which is preliminary data.</text>
</comment>
<evidence type="ECO:0000313" key="1">
    <source>
        <dbReference type="EMBL" id="KUG04092.1"/>
    </source>
</evidence>
<dbReference type="Pfam" id="PF19848">
    <property type="entry name" value="DUF6323"/>
    <property type="match status" value="1"/>
</dbReference>
<protein>
    <submittedName>
        <fullName evidence="1">Uncharacterized protein</fullName>
    </submittedName>
</protein>
<dbReference type="AlphaFoldDB" id="A0A0W8E661"/>
<dbReference type="EMBL" id="LNQE01001859">
    <property type="protein sequence ID" value="KUG04092.1"/>
    <property type="molecule type" value="Genomic_DNA"/>
</dbReference>
<reference evidence="1" key="1">
    <citation type="journal article" date="2015" name="Proc. Natl. Acad. Sci. U.S.A.">
        <title>Networks of energetic and metabolic interactions define dynamics in microbial communities.</title>
        <authorList>
            <person name="Embree M."/>
            <person name="Liu J.K."/>
            <person name="Al-Bassam M.M."/>
            <person name="Zengler K."/>
        </authorList>
    </citation>
    <scope>NUCLEOTIDE SEQUENCE</scope>
</reference>
<organism evidence="1">
    <name type="scientific">hydrocarbon metagenome</name>
    <dbReference type="NCBI Taxonomy" id="938273"/>
    <lineage>
        <taxon>unclassified sequences</taxon>
        <taxon>metagenomes</taxon>
        <taxon>ecological metagenomes</taxon>
    </lineage>
</organism>
<accession>A0A0W8E661</accession>
<proteinExistence type="predicted"/>
<name>A0A0W8E661_9ZZZZ</name>
<dbReference type="InterPro" id="IPR046286">
    <property type="entry name" value="DUF6323"/>
</dbReference>